<dbReference type="STRING" id="1442369.A0A0D2I947"/>
<gene>
    <name evidence="3" type="ORF">Z518_08300</name>
</gene>
<dbReference type="PANTHER" id="PTHR32343">
    <property type="entry name" value="SERINE/ARGININE-RICH SPLICING FACTOR"/>
    <property type="match status" value="1"/>
</dbReference>
<accession>A0A0D2I947</accession>
<keyword evidence="4" id="KW-1185">Reference proteome</keyword>
<organism evidence="3 4">
    <name type="scientific">Rhinocladiella mackenziei CBS 650.93</name>
    <dbReference type="NCBI Taxonomy" id="1442369"/>
    <lineage>
        <taxon>Eukaryota</taxon>
        <taxon>Fungi</taxon>
        <taxon>Dikarya</taxon>
        <taxon>Ascomycota</taxon>
        <taxon>Pezizomycotina</taxon>
        <taxon>Eurotiomycetes</taxon>
        <taxon>Chaetothyriomycetidae</taxon>
        <taxon>Chaetothyriales</taxon>
        <taxon>Herpotrichiellaceae</taxon>
        <taxon>Rhinocladiella</taxon>
    </lineage>
</organism>
<feature type="domain" description="RRM" evidence="2">
    <location>
        <begin position="3"/>
        <end position="80"/>
    </location>
</feature>
<proteinExistence type="predicted"/>
<dbReference type="AlphaFoldDB" id="A0A0D2I947"/>
<sequence length="329" mass="34453">MSTTVHVKGISHETTEKEVRDFFSFCGKINSISVTPESDAADAPRSATVTFEKETAAKTALLLDNTQLGKSQVHVSTASTIDDVASKAGAAVASATGDDHIAQEDKPRSRIVAEYLAHGYTLSDHVISKAIVLDNKHGFSTRFTNALASFDNKYKATDTAKSMDSKYGVTDKAMSAWGGLNTYFEKALGTPTGQRVRRFYLQGDKQVRDVHNEARRLADLKAGKKHEAEPVPGTDKTVCKCGGSEGVCGCAPGHCSCANCAKSDTGANQPEPVQGTDKTVCKCGGSEPSCPCPPGHCACANCAKSSAAATTEAKEAAQASGQQLPAGSV</sequence>
<evidence type="ECO:0000313" key="4">
    <source>
        <dbReference type="Proteomes" id="UP000053617"/>
    </source>
</evidence>
<dbReference type="OrthoDB" id="7763451at2759"/>
<dbReference type="InterPro" id="IPR012677">
    <property type="entry name" value="Nucleotide-bd_a/b_plait_sf"/>
</dbReference>
<dbReference type="Gene3D" id="3.30.70.330">
    <property type="match status" value="1"/>
</dbReference>
<evidence type="ECO:0000259" key="2">
    <source>
        <dbReference type="PROSITE" id="PS50102"/>
    </source>
</evidence>
<dbReference type="SMART" id="SM00360">
    <property type="entry name" value="RRM"/>
    <property type="match status" value="1"/>
</dbReference>
<evidence type="ECO:0000256" key="1">
    <source>
        <dbReference type="PROSITE-ProRule" id="PRU00176"/>
    </source>
</evidence>
<dbReference type="GO" id="GO:0003723">
    <property type="term" value="F:RNA binding"/>
    <property type="evidence" value="ECO:0007669"/>
    <property type="project" value="UniProtKB-UniRule"/>
</dbReference>
<reference evidence="3 4" key="1">
    <citation type="submission" date="2015-01" db="EMBL/GenBank/DDBJ databases">
        <title>The Genome Sequence of Rhinocladiella mackenzie CBS 650.93.</title>
        <authorList>
            <consortium name="The Broad Institute Genomics Platform"/>
            <person name="Cuomo C."/>
            <person name="de Hoog S."/>
            <person name="Gorbushina A."/>
            <person name="Stielow B."/>
            <person name="Teixiera M."/>
            <person name="Abouelleil A."/>
            <person name="Chapman S.B."/>
            <person name="Priest M."/>
            <person name="Young S.K."/>
            <person name="Wortman J."/>
            <person name="Nusbaum C."/>
            <person name="Birren B."/>
        </authorList>
    </citation>
    <scope>NUCLEOTIDE SEQUENCE [LARGE SCALE GENOMIC DNA]</scope>
    <source>
        <strain evidence="3 4">CBS 650.93</strain>
    </source>
</reference>
<dbReference type="RefSeq" id="XP_013269495.1">
    <property type="nucleotide sequence ID" value="XM_013414041.1"/>
</dbReference>
<dbReference type="Pfam" id="PF00076">
    <property type="entry name" value="RRM_1"/>
    <property type="match status" value="1"/>
</dbReference>
<keyword evidence="1" id="KW-0694">RNA-binding</keyword>
<dbReference type="HOGENOM" id="CLU_074138_0_0_1"/>
<name>A0A0D2I947_9EURO</name>
<dbReference type="InterPro" id="IPR035979">
    <property type="entry name" value="RBD_domain_sf"/>
</dbReference>
<dbReference type="PANTHER" id="PTHR32343:SF10">
    <property type="entry name" value="RNA-BINDING REGION RNP-1 DOMAIN-CONTAINING PROTEIN"/>
    <property type="match status" value="1"/>
</dbReference>
<dbReference type="GeneID" id="25296371"/>
<dbReference type="SUPFAM" id="SSF54928">
    <property type="entry name" value="RNA-binding domain, RBD"/>
    <property type="match status" value="1"/>
</dbReference>
<evidence type="ECO:0000313" key="3">
    <source>
        <dbReference type="EMBL" id="KIX02359.1"/>
    </source>
</evidence>
<dbReference type="VEuPathDB" id="FungiDB:Z518_08300"/>
<dbReference type="PROSITE" id="PS50102">
    <property type="entry name" value="RRM"/>
    <property type="match status" value="1"/>
</dbReference>
<protein>
    <recommendedName>
        <fullName evidence="2">RRM domain-containing protein</fullName>
    </recommendedName>
</protein>
<dbReference type="InterPro" id="IPR000504">
    <property type="entry name" value="RRM_dom"/>
</dbReference>
<dbReference type="EMBL" id="KN847480">
    <property type="protein sequence ID" value="KIX02359.1"/>
    <property type="molecule type" value="Genomic_DNA"/>
</dbReference>
<dbReference type="Proteomes" id="UP000053617">
    <property type="component" value="Unassembled WGS sequence"/>
</dbReference>